<dbReference type="InterPro" id="IPR020830">
    <property type="entry name" value="GlycerAld_3-P_DH_AS"/>
</dbReference>
<keyword evidence="2 4" id="KW-0560">Oxidoreductase</keyword>
<dbReference type="CDD" id="cd18126">
    <property type="entry name" value="GAPDH_I_C"/>
    <property type="match status" value="1"/>
</dbReference>
<dbReference type="EMBL" id="CP002080">
    <property type="protein sequence ID" value="ADI89827.1"/>
    <property type="molecule type" value="Genomic_DNA"/>
</dbReference>
<reference evidence="6 7" key="1">
    <citation type="journal article" date="2010" name="J. Bacteriol.">
        <title>Complete genome sequence of the diesel-degrading Acinetobacter sp. strain DR1.</title>
        <authorList>
            <person name="Jung J."/>
            <person name="Baek J.H."/>
            <person name="Park W."/>
        </authorList>
    </citation>
    <scope>NUCLEOTIDE SEQUENCE [LARGE SCALE GENOMIC DNA]</scope>
    <source>
        <strain evidence="7">JCM 16667 / KCTC 23045 / DR1</strain>
    </source>
</reference>
<evidence type="ECO:0000256" key="3">
    <source>
        <dbReference type="RuleBase" id="RU000397"/>
    </source>
</evidence>
<dbReference type="KEGG" id="acd:AOLE_04650"/>
<dbReference type="SUPFAM" id="SSF51735">
    <property type="entry name" value="NAD(P)-binding Rossmann-fold domains"/>
    <property type="match status" value="1"/>
</dbReference>
<dbReference type="Pfam" id="PF00044">
    <property type="entry name" value="Gp_dh_N"/>
    <property type="match status" value="1"/>
</dbReference>
<dbReference type="SMART" id="SM00846">
    <property type="entry name" value="Gp_dh_N"/>
    <property type="match status" value="1"/>
</dbReference>
<protein>
    <recommendedName>
        <fullName evidence="4">Glyceraldehyde-3-phosphate dehydrogenase</fullName>
        <ecNumber evidence="4">1.2.1.-</ecNumber>
    </recommendedName>
</protein>
<dbReference type="Gene3D" id="3.30.360.10">
    <property type="entry name" value="Dihydrodipicolinate Reductase, domain 2"/>
    <property type="match status" value="1"/>
</dbReference>
<dbReference type="GO" id="GO:0050661">
    <property type="term" value="F:NADP binding"/>
    <property type="evidence" value="ECO:0007669"/>
    <property type="project" value="InterPro"/>
</dbReference>
<dbReference type="GeneID" id="9381351"/>
<organism evidence="6 7">
    <name type="scientific">Acinetobacter oleivorans (strain JCM 16667 / KCTC 23045 / DR1)</name>
    <dbReference type="NCBI Taxonomy" id="436717"/>
    <lineage>
        <taxon>Bacteria</taxon>
        <taxon>Pseudomonadati</taxon>
        <taxon>Pseudomonadota</taxon>
        <taxon>Gammaproteobacteria</taxon>
        <taxon>Moraxellales</taxon>
        <taxon>Moraxellaceae</taxon>
        <taxon>Acinetobacter</taxon>
    </lineage>
</organism>
<accession>A0AAN0P6N0</accession>
<dbReference type="RefSeq" id="WP_004790760.1">
    <property type="nucleotide sequence ID" value="NC_014259.1"/>
</dbReference>
<dbReference type="AlphaFoldDB" id="A0AAN0P6N0"/>
<dbReference type="InterPro" id="IPR020831">
    <property type="entry name" value="GlycerAld/Erythrose_P_DH"/>
</dbReference>
<comment type="similarity">
    <text evidence="1 3">Belongs to the glyceraldehyde-3-phosphate dehydrogenase family.</text>
</comment>
<proteinExistence type="inferred from homology"/>
<dbReference type="GO" id="GO:0006006">
    <property type="term" value="P:glucose metabolic process"/>
    <property type="evidence" value="ECO:0007669"/>
    <property type="project" value="InterPro"/>
</dbReference>
<dbReference type="InterPro" id="IPR036291">
    <property type="entry name" value="NAD(P)-bd_dom_sf"/>
</dbReference>
<evidence type="ECO:0000313" key="7">
    <source>
        <dbReference type="Proteomes" id="UP000000392"/>
    </source>
</evidence>
<dbReference type="InterPro" id="IPR006424">
    <property type="entry name" value="Glyceraldehyde-3-P_DH_1"/>
</dbReference>
<evidence type="ECO:0000256" key="1">
    <source>
        <dbReference type="ARBA" id="ARBA00007406"/>
    </source>
</evidence>
<dbReference type="InterPro" id="IPR020829">
    <property type="entry name" value="GlycerAld_3-P_DH_cat"/>
</dbReference>
<sequence>MSKDTIIALHAEHQGRWKNREEIAERMIAVIGQLYREKNIVVSVYGRSLINRSVIQILKTHRRTRVVDVELSVVNTFPILEALAKVENIGSAEVDIGKLAVEYKEKGGDVDAFVAQAVESIKGSATSEQPKDVVLYGFGRIGRILARLIISQSGLGRGLSLKAIVVRKSSDGDLAKRASLLRRDSIHGTFAGTIAVDEENEAIIANGNFIKVIYASSPSEVDYTEYGIQNALLIDNTGKWRDAEGLSQHLKCPGVARVVLTAPSKGEMKNVVFGVNNTDILDEDKIISAASCTTNAITPILKVLDDKYKVLNGHVETVHSFTNDQNLIDNYHKADRRGRAATLNMVITETGAAKAVAKALPALKGKLTGNSVRVPTPNVSLAILNLTLDKEVDREEVNEYIRQISINSSLQGQIGYTNSTEVVSSDFIGSRTAGVYDAQATITSGNRLTAYVWYDNEVGYSCQVLRIAEQMCGVSYKKIPAELNA</sequence>
<dbReference type="GO" id="GO:0016620">
    <property type="term" value="F:oxidoreductase activity, acting on the aldehyde or oxo group of donors, NAD or NADP as acceptor"/>
    <property type="evidence" value="ECO:0007669"/>
    <property type="project" value="InterPro"/>
</dbReference>
<name>A0AAN0P6N0_ACISD</name>
<evidence type="ECO:0000313" key="6">
    <source>
        <dbReference type="EMBL" id="ADI89827.1"/>
    </source>
</evidence>
<dbReference type="InterPro" id="IPR020828">
    <property type="entry name" value="GlycerAld_3-P_DH_NAD(P)-bd"/>
</dbReference>
<evidence type="ECO:0000259" key="5">
    <source>
        <dbReference type="SMART" id="SM00846"/>
    </source>
</evidence>
<dbReference type="NCBIfam" id="NF006139">
    <property type="entry name" value="PRK08289.1"/>
    <property type="match status" value="1"/>
</dbReference>
<dbReference type="PRINTS" id="PR00078">
    <property type="entry name" value="G3PDHDRGNASE"/>
</dbReference>
<dbReference type="NCBIfam" id="TIGR01534">
    <property type="entry name" value="GAPDH-I"/>
    <property type="match status" value="1"/>
</dbReference>
<feature type="domain" description="Glyceraldehyde 3-phosphate dehydrogenase NAD(P) binding" evidence="5">
    <location>
        <begin position="131"/>
        <end position="292"/>
    </location>
</feature>
<dbReference type="EC" id="1.2.1.-" evidence="4"/>
<dbReference type="PROSITE" id="PS00071">
    <property type="entry name" value="GAPDH"/>
    <property type="match status" value="1"/>
</dbReference>
<dbReference type="PANTHER" id="PTHR43454">
    <property type="entry name" value="GLYCERALDEHYDE-3-PHOSPHATE DEHYDROGENASE"/>
    <property type="match status" value="1"/>
</dbReference>
<dbReference type="SUPFAM" id="SSF55347">
    <property type="entry name" value="Glyceraldehyde-3-phosphate dehydrogenase-like, C-terminal domain"/>
    <property type="match status" value="1"/>
</dbReference>
<dbReference type="Proteomes" id="UP000000392">
    <property type="component" value="Chromosome"/>
</dbReference>
<dbReference type="GO" id="GO:0051287">
    <property type="term" value="F:NAD binding"/>
    <property type="evidence" value="ECO:0007669"/>
    <property type="project" value="InterPro"/>
</dbReference>
<dbReference type="Gene3D" id="3.40.50.720">
    <property type="entry name" value="NAD(P)-binding Rossmann-like Domain"/>
    <property type="match status" value="1"/>
</dbReference>
<dbReference type="CDD" id="cd05214">
    <property type="entry name" value="GAPDH_I_N"/>
    <property type="match status" value="1"/>
</dbReference>
<dbReference type="Pfam" id="PF02800">
    <property type="entry name" value="Gp_dh_C"/>
    <property type="match status" value="1"/>
</dbReference>
<dbReference type="PANTHER" id="PTHR43454:SF1">
    <property type="entry name" value="GLYCERALDEHYDE 3-PHOSPHATE DEHYDROGENASE NAD(P) BINDING DOMAIN-CONTAINING PROTEIN"/>
    <property type="match status" value="1"/>
</dbReference>
<evidence type="ECO:0000256" key="2">
    <source>
        <dbReference type="ARBA" id="ARBA00023002"/>
    </source>
</evidence>
<evidence type="ECO:0000256" key="4">
    <source>
        <dbReference type="RuleBase" id="RU361160"/>
    </source>
</evidence>
<gene>
    <name evidence="6" type="ordered locus">AOLE_04650</name>
</gene>